<keyword evidence="3" id="KW-0496">Mitochondrion</keyword>
<dbReference type="eggNOG" id="KOG1919">
    <property type="taxonomic scope" value="Eukaryota"/>
</dbReference>
<evidence type="ECO:0000256" key="2">
    <source>
        <dbReference type="ARBA" id="ARBA00010876"/>
    </source>
</evidence>
<dbReference type="PANTHER" id="PTHR21600:SF81">
    <property type="entry name" value="21S RRNA PSEUDOURIDINE(2819) SYNTHASE"/>
    <property type="match status" value="1"/>
</dbReference>
<dbReference type="EC" id="5.4.99.43" evidence="7"/>
<gene>
    <name evidence="13" type="ordered locus">KLTH0F08866g</name>
</gene>
<name>C5DL01_LACTC</name>
<dbReference type="GO" id="GO:0000455">
    <property type="term" value="P:enzyme-directed rRNA pseudouridine synthesis"/>
    <property type="evidence" value="ECO:0007669"/>
    <property type="project" value="TreeGrafter"/>
</dbReference>
<dbReference type="GO" id="GO:0160143">
    <property type="term" value="F:21S rRNA pseudouridine(2819) synthase activity"/>
    <property type="evidence" value="ECO:0007669"/>
    <property type="project" value="UniProtKB-EC"/>
</dbReference>
<evidence type="ECO:0000256" key="7">
    <source>
        <dbReference type="ARBA" id="ARBA00038947"/>
    </source>
</evidence>
<evidence type="ECO:0000313" key="13">
    <source>
        <dbReference type="EMBL" id="CAR24152.1"/>
    </source>
</evidence>
<dbReference type="PROSITE" id="PS01129">
    <property type="entry name" value="PSI_RLU"/>
    <property type="match status" value="1"/>
</dbReference>
<dbReference type="PANTHER" id="PTHR21600">
    <property type="entry name" value="MITOCHONDRIAL RNA PSEUDOURIDINE SYNTHASE"/>
    <property type="match status" value="1"/>
</dbReference>
<evidence type="ECO:0000259" key="12">
    <source>
        <dbReference type="Pfam" id="PF00849"/>
    </source>
</evidence>
<reference evidence="13 14" key="1">
    <citation type="journal article" date="2009" name="Genome Res.">
        <title>Comparative genomics of protoploid Saccharomycetaceae.</title>
        <authorList>
            <consortium name="The Genolevures Consortium"/>
            <person name="Souciet J.-L."/>
            <person name="Dujon B."/>
            <person name="Gaillardin C."/>
            <person name="Johnston M."/>
            <person name="Baret P.V."/>
            <person name="Cliften P."/>
            <person name="Sherman D.J."/>
            <person name="Weissenbach J."/>
            <person name="Westhof E."/>
            <person name="Wincker P."/>
            <person name="Jubin C."/>
            <person name="Poulain J."/>
            <person name="Barbe V."/>
            <person name="Segurens B."/>
            <person name="Artiguenave F."/>
            <person name="Anthouard V."/>
            <person name="Vacherie B."/>
            <person name="Val M.-E."/>
            <person name="Fulton R.S."/>
            <person name="Minx P."/>
            <person name="Wilson R."/>
            <person name="Durrens P."/>
            <person name="Jean G."/>
            <person name="Marck C."/>
            <person name="Martin T."/>
            <person name="Nikolski M."/>
            <person name="Rolland T."/>
            <person name="Seret M.-L."/>
            <person name="Casaregola S."/>
            <person name="Despons L."/>
            <person name="Fairhead C."/>
            <person name="Fischer G."/>
            <person name="Lafontaine I."/>
            <person name="Leh V."/>
            <person name="Lemaire M."/>
            <person name="de Montigny J."/>
            <person name="Neuveglise C."/>
            <person name="Thierry A."/>
            <person name="Blanc-Lenfle I."/>
            <person name="Bleykasten C."/>
            <person name="Diffels J."/>
            <person name="Fritsch E."/>
            <person name="Frangeul L."/>
            <person name="Goeffon A."/>
            <person name="Jauniaux N."/>
            <person name="Kachouri-Lafond R."/>
            <person name="Payen C."/>
            <person name="Potier S."/>
            <person name="Pribylova L."/>
            <person name="Ozanne C."/>
            <person name="Richard G.-F."/>
            <person name="Sacerdot C."/>
            <person name="Straub M.-L."/>
            <person name="Talla E."/>
        </authorList>
    </citation>
    <scope>NUCLEOTIDE SEQUENCE [LARGE SCALE GENOMIC DNA]</scope>
    <source>
        <strain evidence="14">ATCC 56472 / CBS 6340 / NRRL Y-8284</strain>
    </source>
</reference>
<dbReference type="OrthoDB" id="428658at2759"/>
<evidence type="ECO:0000256" key="11">
    <source>
        <dbReference type="ARBA" id="ARBA00042700"/>
    </source>
</evidence>
<dbReference type="InterPro" id="IPR020103">
    <property type="entry name" value="PsdUridine_synth_cat_dom_sf"/>
</dbReference>
<organism evidence="13 14">
    <name type="scientific">Lachancea thermotolerans (strain ATCC 56472 / CBS 6340 / NRRL Y-8284)</name>
    <name type="common">Yeast</name>
    <name type="synonym">Kluyveromyces thermotolerans</name>
    <dbReference type="NCBI Taxonomy" id="559295"/>
    <lineage>
        <taxon>Eukaryota</taxon>
        <taxon>Fungi</taxon>
        <taxon>Dikarya</taxon>
        <taxon>Ascomycota</taxon>
        <taxon>Saccharomycotina</taxon>
        <taxon>Saccharomycetes</taxon>
        <taxon>Saccharomycetales</taxon>
        <taxon>Saccharomycetaceae</taxon>
        <taxon>Lachancea</taxon>
    </lineage>
</organism>
<evidence type="ECO:0000256" key="8">
    <source>
        <dbReference type="ARBA" id="ARBA00040626"/>
    </source>
</evidence>
<comment type="similarity">
    <text evidence="2">Belongs to the pseudouridine synthase RluA family.</text>
</comment>
<dbReference type="AlphaFoldDB" id="C5DL01"/>
<dbReference type="EMBL" id="CU928170">
    <property type="protein sequence ID" value="CAR24152.1"/>
    <property type="molecule type" value="Genomic_DNA"/>
</dbReference>
<protein>
    <recommendedName>
        <fullName evidence="8">21S rRNA pseudouridine(2819) synthase</fullName>
        <ecNumber evidence="7">5.4.99.43</ecNumber>
    </recommendedName>
    <alternativeName>
        <fullName evidence="10">Pseudouridine synthase 5</fullName>
    </alternativeName>
    <alternativeName>
        <fullName evidence="9">Pseudouridylate synthase PUS5</fullName>
    </alternativeName>
    <alternativeName>
        <fullName evidence="11">Uracil hydrolyase PUS5</fullName>
    </alternativeName>
</protein>
<dbReference type="KEGG" id="lth:KLTH0F08866g"/>
<dbReference type="SUPFAM" id="SSF55120">
    <property type="entry name" value="Pseudouridine synthase"/>
    <property type="match status" value="1"/>
</dbReference>
<dbReference type="FunCoup" id="C5DL01">
    <property type="interactions" value="106"/>
</dbReference>
<dbReference type="CDD" id="cd02869">
    <property type="entry name" value="PseudoU_synth_RluA_like"/>
    <property type="match status" value="1"/>
</dbReference>
<dbReference type="Pfam" id="PF00849">
    <property type="entry name" value="PseudoU_synth_2"/>
    <property type="match status" value="1"/>
</dbReference>
<comment type="catalytic activity">
    <reaction evidence="5">
        <text>uridine(2819) in 21S rRNA = pseudouridine(2819) in 21S rRNA</text>
        <dbReference type="Rhea" id="RHEA:42556"/>
        <dbReference type="Rhea" id="RHEA-COMP:10113"/>
        <dbReference type="Rhea" id="RHEA-COMP:10114"/>
        <dbReference type="ChEBI" id="CHEBI:65314"/>
        <dbReference type="ChEBI" id="CHEBI:65315"/>
        <dbReference type="EC" id="5.4.99.43"/>
    </reaction>
</comment>
<dbReference type="InterPro" id="IPR006145">
    <property type="entry name" value="PsdUridine_synth_RsuA/RluA"/>
</dbReference>
<evidence type="ECO:0000256" key="4">
    <source>
        <dbReference type="ARBA" id="ARBA00023235"/>
    </source>
</evidence>
<dbReference type="OMA" id="CIITKIG"/>
<dbReference type="Gene3D" id="3.30.2350.10">
    <property type="entry name" value="Pseudouridine synthase"/>
    <property type="match status" value="2"/>
</dbReference>
<evidence type="ECO:0000313" key="14">
    <source>
        <dbReference type="Proteomes" id="UP000002036"/>
    </source>
</evidence>
<evidence type="ECO:0000256" key="6">
    <source>
        <dbReference type="ARBA" id="ARBA00037513"/>
    </source>
</evidence>
<dbReference type="Proteomes" id="UP000002036">
    <property type="component" value="Chromosome F"/>
</dbReference>
<accession>C5DL01</accession>
<dbReference type="InterPro" id="IPR050188">
    <property type="entry name" value="RluA_PseudoU_synthase"/>
</dbReference>
<keyword evidence="14" id="KW-1185">Reference proteome</keyword>
<keyword evidence="4" id="KW-0413">Isomerase</keyword>
<evidence type="ECO:0000256" key="5">
    <source>
        <dbReference type="ARBA" id="ARBA00036927"/>
    </source>
</evidence>
<dbReference type="HOGENOM" id="CLU_081037_0_0_1"/>
<evidence type="ECO:0000256" key="9">
    <source>
        <dbReference type="ARBA" id="ARBA00041561"/>
    </source>
</evidence>
<evidence type="ECO:0000256" key="3">
    <source>
        <dbReference type="ARBA" id="ARBA00023128"/>
    </source>
</evidence>
<feature type="domain" description="Pseudouridine synthase RsuA/RluA-like" evidence="12">
    <location>
        <begin position="15"/>
        <end position="157"/>
    </location>
</feature>
<dbReference type="GO" id="GO:0005739">
    <property type="term" value="C:mitochondrion"/>
    <property type="evidence" value="ECO:0007669"/>
    <property type="project" value="UniProtKB-SubCell"/>
</dbReference>
<dbReference type="RefSeq" id="XP_002554589.1">
    <property type="nucleotide sequence ID" value="XM_002554543.1"/>
</dbReference>
<evidence type="ECO:0000256" key="1">
    <source>
        <dbReference type="ARBA" id="ARBA00004173"/>
    </source>
</evidence>
<evidence type="ECO:0000256" key="10">
    <source>
        <dbReference type="ARBA" id="ARBA00041978"/>
    </source>
</evidence>
<dbReference type="GO" id="GO:0003723">
    <property type="term" value="F:RNA binding"/>
    <property type="evidence" value="ECO:0007669"/>
    <property type="project" value="InterPro"/>
</dbReference>
<dbReference type="STRING" id="559295.C5DL01"/>
<comment type="subcellular location">
    <subcellularLocation>
        <location evidence="1">Mitochondrion</location>
    </subcellularLocation>
</comment>
<dbReference type="InParanoid" id="C5DL01"/>
<proteinExistence type="inferred from homology"/>
<dbReference type="GeneID" id="8292795"/>
<dbReference type="InterPro" id="IPR006224">
    <property type="entry name" value="PsdUridine_synth_RluA-like_CS"/>
</dbReference>
<sequence>MSRKLSINLVYEAKNYVIANKPPGVFCQPPDRNVWYNAQYKEPPILLELLKSQASTRAAEWRPVHRLDTNVTGGVLVAKNKNAAAMFSRHLKKGGNHGYKLTRRYVALVEGNTAELPDTGVISENGRLSKFKKAGLHVLVLQLCTGKKHQIRQQLSQCLKLPILNDLKYGGRQITGAGRQIALHSALIQAQVGVQEQIHLVPVMEKWRNLWSTYVDEEGHFCPQIRRVLTENWG</sequence>
<comment type="function">
    <text evidence="6">Pseudouridylate synthase responsible for the pseudouridine-2819 formation in mitochondrial 21S rRNA. May modulate the efficiency or the fidelity of the mitochondrial translation machinery.</text>
</comment>